<dbReference type="SUPFAM" id="SSF81296">
    <property type="entry name" value="E set domains"/>
    <property type="match status" value="1"/>
</dbReference>
<evidence type="ECO:0000256" key="1">
    <source>
        <dbReference type="ARBA" id="ARBA00001924"/>
    </source>
</evidence>
<dbReference type="SUPFAM" id="SSF56524">
    <property type="entry name" value="Oxidoreductase molybdopterin-binding domain"/>
    <property type="match status" value="1"/>
</dbReference>
<protein>
    <submittedName>
        <fullName evidence="7">Oxidoreductase, molybdopterin-binding domain-containing protein</fullName>
    </submittedName>
</protein>
<proteinExistence type="predicted"/>
<dbReference type="InterPro" id="IPR000572">
    <property type="entry name" value="OxRdtase_Mopterin-bd_dom"/>
</dbReference>
<dbReference type="Proteomes" id="UP001285441">
    <property type="component" value="Unassembled WGS sequence"/>
</dbReference>
<dbReference type="PANTHER" id="PTHR19372:SF6">
    <property type="entry name" value="SULFITE OXIDASE"/>
    <property type="match status" value="1"/>
</dbReference>
<keyword evidence="2" id="KW-0500">Molybdenum</keyword>
<keyword evidence="4" id="KW-0560">Oxidoreductase</keyword>
<dbReference type="InterPro" id="IPR005066">
    <property type="entry name" value="MoCF_OxRdtse_dimer"/>
</dbReference>
<evidence type="ECO:0000259" key="6">
    <source>
        <dbReference type="Pfam" id="PF03404"/>
    </source>
</evidence>
<dbReference type="GO" id="GO:0020037">
    <property type="term" value="F:heme binding"/>
    <property type="evidence" value="ECO:0007669"/>
    <property type="project" value="TreeGrafter"/>
</dbReference>
<reference evidence="7" key="2">
    <citation type="submission" date="2023-06" db="EMBL/GenBank/DDBJ databases">
        <authorList>
            <consortium name="Lawrence Berkeley National Laboratory"/>
            <person name="Haridas S."/>
            <person name="Hensen N."/>
            <person name="Bonometti L."/>
            <person name="Westerberg I."/>
            <person name="Brannstrom I.O."/>
            <person name="Guillou S."/>
            <person name="Cros-Aarteil S."/>
            <person name="Calhoun S."/>
            <person name="Kuo A."/>
            <person name="Mondo S."/>
            <person name="Pangilinan J."/>
            <person name="Riley R."/>
            <person name="LaButti K."/>
            <person name="Andreopoulos B."/>
            <person name="Lipzen A."/>
            <person name="Chen C."/>
            <person name="Yanf M."/>
            <person name="Daum C."/>
            <person name="Ng V."/>
            <person name="Clum A."/>
            <person name="Steindorff A."/>
            <person name="Ohm R."/>
            <person name="Martin F."/>
            <person name="Silar P."/>
            <person name="Natvig D."/>
            <person name="Lalanne C."/>
            <person name="Gautier V."/>
            <person name="Ament-velasquez S.L."/>
            <person name="Kruys A."/>
            <person name="Hutchinson M.I."/>
            <person name="Powell A.J."/>
            <person name="Barry K."/>
            <person name="Miller A.N."/>
            <person name="Grigoriev I.V."/>
            <person name="Debuchy R."/>
            <person name="Gladieux P."/>
            <person name="Thoren M.H."/>
            <person name="Johannesson H."/>
        </authorList>
    </citation>
    <scope>NUCLEOTIDE SEQUENCE</scope>
    <source>
        <strain evidence="7">CBS 232.78</strain>
    </source>
</reference>
<evidence type="ECO:0000259" key="5">
    <source>
        <dbReference type="Pfam" id="PF00174"/>
    </source>
</evidence>
<reference evidence="7" key="1">
    <citation type="journal article" date="2023" name="Mol. Phylogenet. Evol.">
        <title>Genome-scale phylogeny and comparative genomics of the fungal order Sordariales.</title>
        <authorList>
            <person name="Hensen N."/>
            <person name="Bonometti L."/>
            <person name="Westerberg I."/>
            <person name="Brannstrom I.O."/>
            <person name="Guillou S."/>
            <person name="Cros-Aarteil S."/>
            <person name="Calhoun S."/>
            <person name="Haridas S."/>
            <person name="Kuo A."/>
            <person name="Mondo S."/>
            <person name="Pangilinan J."/>
            <person name="Riley R."/>
            <person name="LaButti K."/>
            <person name="Andreopoulos B."/>
            <person name="Lipzen A."/>
            <person name="Chen C."/>
            <person name="Yan M."/>
            <person name="Daum C."/>
            <person name="Ng V."/>
            <person name="Clum A."/>
            <person name="Steindorff A."/>
            <person name="Ohm R.A."/>
            <person name="Martin F."/>
            <person name="Silar P."/>
            <person name="Natvig D.O."/>
            <person name="Lalanne C."/>
            <person name="Gautier V."/>
            <person name="Ament-Velasquez S.L."/>
            <person name="Kruys A."/>
            <person name="Hutchinson M.I."/>
            <person name="Powell A.J."/>
            <person name="Barry K."/>
            <person name="Miller A.N."/>
            <person name="Grigoriev I.V."/>
            <person name="Debuchy R."/>
            <person name="Gladieux P."/>
            <person name="Hiltunen Thoren M."/>
            <person name="Johannesson H."/>
        </authorList>
    </citation>
    <scope>NUCLEOTIDE SEQUENCE</scope>
    <source>
        <strain evidence="7">CBS 232.78</strain>
    </source>
</reference>
<evidence type="ECO:0000256" key="3">
    <source>
        <dbReference type="ARBA" id="ARBA00022723"/>
    </source>
</evidence>
<dbReference type="InterPro" id="IPR008335">
    <property type="entry name" value="Mopterin_OxRdtase_euk"/>
</dbReference>
<dbReference type="Pfam" id="PF00174">
    <property type="entry name" value="Oxidored_molyb"/>
    <property type="match status" value="1"/>
</dbReference>
<keyword evidence="3" id="KW-0479">Metal-binding</keyword>
<dbReference type="Pfam" id="PF03404">
    <property type="entry name" value="Mo-co_dimer"/>
    <property type="match status" value="1"/>
</dbReference>
<dbReference type="GO" id="GO:0030151">
    <property type="term" value="F:molybdenum ion binding"/>
    <property type="evidence" value="ECO:0007669"/>
    <property type="project" value="InterPro"/>
</dbReference>
<dbReference type="FunFam" id="3.90.420.10:FF:000002">
    <property type="entry name" value="sulfite oxidase, mitochondrial"/>
    <property type="match status" value="1"/>
</dbReference>
<accession>A0AAE0NZP3</accession>
<dbReference type="GO" id="GO:0006790">
    <property type="term" value="P:sulfur compound metabolic process"/>
    <property type="evidence" value="ECO:0007669"/>
    <property type="project" value="TreeGrafter"/>
</dbReference>
<keyword evidence="8" id="KW-1185">Reference proteome</keyword>
<dbReference type="EMBL" id="JAULSW010000002">
    <property type="protein sequence ID" value="KAK3390642.1"/>
    <property type="molecule type" value="Genomic_DNA"/>
</dbReference>
<dbReference type="GO" id="GO:0005739">
    <property type="term" value="C:mitochondrion"/>
    <property type="evidence" value="ECO:0007669"/>
    <property type="project" value="TreeGrafter"/>
</dbReference>
<evidence type="ECO:0000313" key="8">
    <source>
        <dbReference type="Proteomes" id="UP001285441"/>
    </source>
</evidence>
<evidence type="ECO:0000256" key="4">
    <source>
        <dbReference type="ARBA" id="ARBA00023002"/>
    </source>
</evidence>
<gene>
    <name evidence="7" type="ORF">B0H63DRAFT_121195</name>
</gene>
<dbReference type="PANTHER" id="PTHR19372">
    <property type="entry name" value="SULFITE REDUCTASE"/>
    <property type="match status" value="1"/>
</dbReference>
<dbReference type="AlphaFoldDB" id="A0AAE0NZP3"/>
<comment type="cofactor">
    <cofactor evidence="1">
        <name>Mo-molybdopterin</name>
        <dbReference type="ChEBI" id="CHEBI:71302"/>
    </cofactor>
</comment>
<dbReference type="PRINTS" id="PR00407">
    <property type="entry name" value="EUMOPTERIN"/>
</dbReference>
<feature type="domain" description="Oxidoreductase molybdopterin-binding" evidence="5">
    <location>
        <begin position="136"/>
        <end position="317"/>
    </location>
</feature>
<dbReference type="InterPro" id="IPR014756">
    <property type="entry name" value="Ig_E-set"/>
</dbReference>
<dbReference type="CDD" id="cd02110">
    <property type="entry name" value="SO_family_Moco_dimer"/>
    <property type="match status" value="1"/>
</dbReference>
<organism evidence="7 8">
    <name type="scientific">Podospora didyma</name>
    <dbReference type="NCBI Taxonomy" id="330526"/>
    <lineage>
        <taxon>Eukaryota</taxon>
        <taxon>Fungi</taxon>
        <taxon>Dikarya</taxon>
        <taxon>Ascomycota</taxon>
        <taxon>Pezizomycotina</taxon>
        <taxon>Sordariomycetes</taxon>
        <taxon>Sordariomycetidae</taxon>
        <taxon>Sordariales</taxon>
        <taxon>Podosporaceae</taxon>
        <taxon>Podospora</taxon>
    </lineage>
</organism>
<dbReference type="GO" id="GO:0043546">
    <property type="term" value="F:molybdopterin cofactor binding"/>
    <property type="evidence" value="ECO:0007669"/>
    <property type="project" value="TreeGrafter"/>
</dbReference>
<dbReference type="Gene3D" id="3.90.420.10">
    <property type="entry name" value="Oxidoreductase, molybdopterin-binding domain"/>
    <property type="match status" value="1"/>
</dbReference>
<sequence length="518" mass="59165">MAPAEPNAIPFQALGEVPVFAEELEGWKGYIEWEKYPEKKKQVEELMKKYDFPDPPEFQLVPLPDTNPILTGERFKQYHYACGLQHIVDISWKYVLKEKAADMIHVLQFPYNGEPKRENLLKSEISSNADFFVRNHGGVPEIDADSFFLDITGLVNEPKRLTLADLQNEALFPRQTNVVSLQCSGTRRIEQIHEYPGDGDELINAPWGEGAIGTAKWIGVSLKKVIKYCGGLKDGAGHLELFGADTYFKKGKVYNYAVSVPWRKVKVNEVLLAWEMNGESLPRIHGFPLRAVVFGYIGARSTKWLYEIRAIRDPSSAPVQRKEYLYFTPQVGKQNAMYSNGFSIQDMPVSSAILTPRDMQHIIHDGKITMRGWAYSGGGHWPIRVEVSGDGGSIWYEVPFDKMTTKYYYAWRLWEIDLPVDAEGWLEFCVRTWDNALNTQPTFVRSAWNWDLHVTSSCHRIKIYSVNRSRPATAARLKLMEEKGIPFAPITKPLEIDLESDEQYEAAMEARKGRDPTE</sequence>
<comment type="caution">
    <text evidence="7">The sequence shown here is derived from an EMBL/GenBank/DDBJ whole genome shotgun (WGS) entry which is preliminary data.</text>
</comment>
<dbReference type="FunFam" id="2.60.40.650:FF:000008">
    <property type="entry name" value="Molybdopterin binding oxidoreductase"/>
    <property type="match status" value="1"/>
</dbReference>
<feature type="domain" description="Moybdenum cofactor oxidoreductase dimerisation" evidence="6">
    <location>
        <begin position="343"/>
        <end position="464"/>
    </location>
</feature>
<dbReference type="GO" id="GO:0008482">
    <property type="term" value="F:sulfite oxidase activity"/>
    <property type="evidence" value="ECO:0007669"/>
    <property type="project" value="TreeGrafter"/>
</dbReference>
<dbReference type="Gene3D" id="2.60.40.650">
    <property type="match status" value="1"/>
</dbReference>
<evidence type="ECO:0000256" key="2">
    <source>
        <dbReference type="ARBA" id="ARBA00022505"/>
    </source>
</evidence>
<dbReference type="InterPro" id="IPR036374">
    <property type="entry name" value="OxRdtase_Mopterin-bd_sf"/>
</dbReference>
<name>A0AAE0NZP3_9PEZI</name>
<evidence type="ECO:0000313" key="7">
    <source>
        <dbReference type="EMBL" id="KAK3390642.1"/>
    </source>
</evidence>